<organism evidence="3 4">
    <name type="scientific">Discina gigas</name>
    <dbReference type="NCBI Taxonomy" id="1032678"/>
    <lineage>
        <taxon>Eukaryota</taxon>
        <taxon>Fungi</taxon>
        <taxon>Dikarya</taxon>
        <taxon>Ascomycota</taxon>
        <taxon>Pezizomycotina</taxon>
        <taxon>Pezizomycetes</taxon>
        <taxon>Pezizales</taxon>
        <taxon>Discinaceae</taxon>
        <taxon>Discina</taxon>
    </lineage>
</organism>
<dbReference type="PANTHER" id="PTHR47815:SF1">
    <property type="entry name" value="UNIVERSAL STRESS PROTEIN A FAMILY PROTEIN C25B2.10"/>
    <property type="match status" value="1"/>
</dbReference>
<dbReference type="EMBL" id="JBBBZM010000158">
    <property type="protein sequence ID" value="KAL0632645.1"/>
    <property type="molecule type" value="Genomic_DNA"/>
</dbReference>
<name>A0ABR3G9Q2_9PEZI</name>
<evidence type="ECO:0000313" key="4">
    <source>
        <dbReference type="Proteomes" id="UP001447188"/>
    </source>
</evidence>
<dbReference type="CDD" id="cd23659">
    <property type="entry name" value="USP_At3g01520-like"/>
    <property type="match status" value="1"/>
</dbReference>
<dbReference type="Pfam" id="PF00582">
    <property type="entry name" value="Usp"/>
    <property type="match status" value="1"/>
</dbReference>
<dbReference type="InterPro" id="IPR014729">
    <property type="entry name" value="Rossmann-like_a/b/a_fold"/>
</dbReference>
<keyword evidence="4" id="KW-1185">Reference proteome</keyword>
<evidence type="ECO:0000256" key="1">
    <source>
        <dbReference type="SAM" id="MobiDB-lite"/>
    </source>
</evidence>
<reference evidence="3 4" key="1">
    <citation type="submission" date="2024-02" db="EMBL/GenBank/DDBJ databases">
        <title>Discinaceae phylogenomics.</title>
        <authorList>
            <person name="Dirks A.C."/>
            <person name="James T.Y."/>
        </authorList>
    </citation>
    <scope>NUCLEOTIDE SEQUENCE [LARGE SCALE GENOMIC DNA]</scope>
    <source>
        <strain evidence="3 4">ACD0624</strain>
    </source>
</reference>
<dbReference type="Gene3D" id="3.40.50.620">
    <property type="entry name" value="HUPs"/>
    <property type="match status" value="1"/>
</dbReference>
<dbReference type="InterPro" id="IPR006016">
    <property type="entry name" value="UspA"/>
</dbReference>
<feature type="region of interest" description="Disordered" evidence="1">
    <location>
        <begin position="197"/>
        <end position="216"/>
    </location>
</feature>
<evidence type="ECO:0000259" key="2">
    <source>
        <dbReference type="Pfam" id="PF00582"/>
    </source>
</evidence>
<dbReference type="PANTHER" id="PTHR47815">
    <property type="entry name" value="UNIVERSAL STRESS PROTEIN A FAMILY PROTEIN C25B2.10"/>
    <property type="match status" value="1"/>
</dbReference>
<evidence type="ECO:0000313" key="3">
    <source>
        <dbReference type="EMBL" id="KAL0632645.1"/>
    </source>
</evidence>
<feature type="region of interest" description="Disordered" evidence="1">
    <location>
        <begin position="251"/>
        <end position="315"/>
    </location>
</feature>
<protein>
    <recommendedName>
        <fullName evidence="2">UspA domain-containing protein</fullName>
    </recommendedName>
</protein>
<dbReference type="SUPFAM" id="SSF52402">
    <property type="entry name" value="Adenine nucleotide alpha hydrolases-like"/>
    <property type="match status" value="1"/>
</dbReference>
<accession>A0ABR3G9Q2</accession>
<dbReference type="Proteomes" id="UP001447188">
    <property type="component" value="Unassembled WGS sequence"/>
</dbReference>
<dbReference type="PRINTS" id="PR01438">
    <property type="entry name" value="UNVRSLSTRESS"/>
</dbReference>
<proteinExistence type="predicted"/>
<comment type="caution">
    <text evidence="3">The sequence shown here is derived from an EMBL/GenBank/DDBJ whole genome shotgun (WGS) entry which is preliminary data.</text>
</comment>
<feature type="domain" description="UspA" evidence="2">
    <location>
        <begin position="58"/>
        <end position="196"/>
    </location>
</feature>
<gene>
    <name evidence="3" type="ORF">Q9L58_008449</name>
</gene>
<sequence length="315" mass="34619">MAAIAASDVGLTHVNLSGDNSSFLKRVSFDTFNNKDASDFSLTLKSKHKDYAYTRRSRTFLCGTDQNDYSEFALEWLIDELVDDGDEIVCLRVVDKDSKMSSDSAALQERLYRQEARKLLNQIIEKNEDDKTISVILEFAVGKVHETIQKMIHIYEPVILIVGTRGRSLGGLQGLLPGSVSKYCLQHSPVPVIVVRPSSKRDKKKAKRKADPGRKVYQEILQTTGEFMTHNNRSVSAVSGITERVSNASLSSLGETHSPGEGNNDPEVSPKTMAFVASDSPSPQSLTPNPENIYSPPSDGAPVAEKQGEEEEGSK</sequence>
<dbReference type="InterPro" id="IPR006015">
    <property type="entry name" value="Universal_stress_UspA"/>
</dbReference>
<feature type="compositionally biased region" description="Polar residues" evidence="1">
    <location>
        <begin position="279"/>
        <end position="292"/>
    </location>
</feature>